<proteinExistence type="predicted"/>
<dbReference type="EMBL" id="LAZR01000256">
    <property type="protein sequence ID" value="KKN78852.1"/>
    <property type="molecule type" value="Genomic_DNA"/>
</dbReference>
<protein>
    <submittedName>
        <fullName evidence="1">Uncharacterized protein</fullName>
    </submittedName>
</protein>
<evidence type="ECO:0000313" key="1">
    <source>
        <dbReference type="EMBL" id="KKN78852.1"/>
    </source>
</evidence>
<name>A0A0F9TV79_9ZZZZ</name>
<reference evidence="1" key="1">
    <citation type="journal article" date="2015" name="Nature">
        <title>Complex archaea that bridge the gap between prokaryotes and eukaryotes.</title>
        <authorList>
            <person name="Spang A."/>
            <person name="Saw J.H."/>
            <person name="Jorgensen S.L."/>
            <person name="Zaremba-Niedzwiedzka K."/>
            <person name="Martijn J."/>
            <person name="Lind A.E."/>
            <person name="van Eijk R."/>
            <person name="Schleper C."/>
            <person name="Guy L."/>
            <person name="Ettema T.J."/>
        </authorList>
    </citation>
    <scope>NUCLEOTIDE SEQUENCE</scope>
</reference>
<comment type="caution">
    <text evidence="1">The sequence shown here is derived from an EMBL/GenBank/DDBJ whole genome shotgun (WGS) entry which is preliminary data.</text>
</comment>
<organism evidence="1">
    <name type="scientific">marine sediment metagenome</name>
    <dbReference type="NCBI Taxonomy" id="412755"/>
    <lineage>
        <taxon>unclassified sequences</taxon>
        <taxon>metagenomes</taxon>
        <taxon>ecological metagenomes</taxon>
    </lineage>
</organism>
<gene>
    <name evidence="1" type="ORF">LCGC14_0346240</name>
</gene>
<accession>A0A0F9TV79</accession>
<sequence length="93" mass="10603">MTKIIKCRQFKCCNNKKGKCQCETITLQDNGPIISQLICVEAKARQVCIQECKRCKVKSEELIVGYCEDCTEVLTKADIDEPDGGAYREHQWT</sequence>
<dbReference type="AlphaFoldDB" id="A0A0F9TV79"/>